<sequence>MTSHMASCGKMTMLALACVIVTVAGITANADDQFITTQCKMNVPLHYKFENTYTTFGNTDNSLVLEADVYVECLGDSTRQLSGMPPNETLTAHWISIENVAVRQQKNRDSLRVGKDHEFSTPFTMLQRPNGAIAALIHQRNASSGTTRNLKRNVAYALQTNLDKNRQQVIALDNAGVYTKRYSHETLRDGSQKVMSTFGPGDVVQVFGGANPVNYAQFSGSTENVFRDGVLTSASGYLKMQFSGENGHADDIMRNMVVTSEYSLSLQQSRRKRYAEMIPSLSDIPYDGMIETPEGSPLEYFSGYEDVSFSYMLSSEDINDRLRDHFTEEGSGDALRELEKKLYLAPSHERASMSKEVAAYMETVSDATCKNKWSECLDALRLLVIDGGRPSEIELIRRLDSDIGFNDEELRSLINLIAKIPSPSDSLVQEITERLESEPSSSLLAHLTLTLGAVAGSPSISEEQTSAVEQVLLRRLHDIEPICSDHARGLDIIHAIGNLGKPASLHRLQDVFQKCEAGNPVRFAIIYAMRKQLCSTESQEIFRRLFENANCEEMAAVMTMLTDDTTNGCSARDSTSIDTLLKEKQTYSPMYTCIQEQIFVYFSRQGNRGINPSASVQYADNSNGSTFETGNERVKRYASTDSAPVFDSTCSNWGGQPFSGLCFPDQQFSYDINTYKKRRHCSAVATAGIPNARYNVLSNMFAGKQTSSNNVKMLNKMTVTANVMGSPIYIGSILAYRLTQKNDAKTVNQTRVYMETQGNIGLINDHTDSCANRTKPYESRFGFVVSPMWLFQMNNMRLRYHTIVTVNFTCDVSCTAQDSDIQLTLRPQANIATVSCLQTNMLDLSEATLNVNGTFNYWTSSTMDTKPCLAARYGYEPMSVSTDAWSRMRKSPIVGPVIWGEKRSITEPTNLWATKELPGAEFAPPSCAATENQPSAPSRRQQEEESRVAQHAQDVSVQSLPSIRKDLVEHHTEEEPSRSVGTSSPFLLSRGQRINVDTSSISTALPTKEHKPTYAQPVDIAVSFQNTNTQRQQETIVRTGHKESPNTESQLTPRQLPYPTGIDNRNAKTVSQQANQGVRSSTTSAKQPRRNNRQPRPTYPDEPTQTTDSQQTRQNQQRVNNRQPRPTYPDEPTQTTDSQQTRPNQQRRNNGQPRPTYPDEPTQTTDSQQTRPNQRRNNGQPRPTYPDEPTQRTDSQQTRPNQQRRNNGQPRPTYPDEPTQRTDSQQTRPNQQRRNNGQPRPTYPDEPTQRTDSQQTRPNQQRVNNTQPRPTYPDEPTQRTDSQQTRPNQQRRNNAQPRPTHPDEPTQRTDSQQTRQNQQRRNNGQPRPTYPDEPTQRTDSQQTRPNQQRVNNTQPRPTYPDEPTQRTDSQQTRPNQQRRNNTQPRPTYPDEPTQRTDSQQTRPNQQRRNDTQPRPTYPDEPTQRTDSQQTRPNQQRRNDRLPRPTYPAQQQQGSDSQPTAYNQPRRSNGQPVVKTTRPADERVSSRYQPSNQDNQNNRPHQPSLARQLTPEPNTQTNPSQLPQQSNRQTIPTSVRHITQPDMINAVKIRQAGAGDTQNIGQQPYAGGYQKLSLVPGACQDLPDGLYPSDGDCRIFYQCYEGRIFLLHCVSGLAYNPVVHGCDYQRMSWDVI</sequence>
<feature type="region of interest" description="Disordered" evidence="1">
    <location>
        <begin position="915"/>
        <end position="961"/>
    </location>
</feature>
<dbReference type="PROSITE" id="PS50940">
    <property type="entry name" value="CHIT_BIND_II"/>
    <property type="match status" value="1"/>
</dbReference>
<evidence type="ECO:0000256" key="1">
    <source>
        <dbReference type="SAM" id="MobiDB-lite"/>
    </source>
</evidence>
<dbReference type="SMART" id="SM00494">
    <property type="entry name" value="ChtBD2"/>
    <property type="match status" value="1"/>
</dbReference>
<dbReference type="Pfam" id="PF01607">
    <property type="entry name" value="CBM_14"/>
    <property type="match status" value="1"/>
</dbReference>
<keyword evidence="2" id="KW-0732">Signal</keyword>
<evidence type="ECO:0000256" key="2">
    <source>
        <dbReference type="SAM" id="SignalP"/>
    </source>
</evidence>
<feature type="compositionally biased region" description="Polar residues" evidence="1">
    <location>
        <begin position="1250"/>
        <end position="1269"/>
    </location>
</feature>
<dbReference type="Gene3D" id="3.20.20.80">
    <property type="entry name" value="Glycosidases"/>
    <property type="match status" value="1"/>
</dbReference>
<reference evidence="5" key="1">
    <citation type="submission" date="2025-08" db="UniProtKB">
        <authorList>
            <consortium name="RefSeq"/>
        </authorList>
    </citation>
    <scope>IDENTIFICATION</scope>
</reference>
<accession>A0ABM1EJL7</accession>
<evidence type="ECO:0000313" key="5">
    <source>
        <dbReference type="RefSeq" id="XP_014672388.1"/>
    </source>
</evidence>
<feature type="region of interest" description="Disordered" evidence="1">
    <location>
        <begin position="1029"/>
        <end position="1529"/>
    </location>
</feature>
<organism evidence="4 5">
    <name type="scientific">Priapulus caudatus</name>
    <name type="common">Priapulid worm</name>
    <dbReference type="NCBI Taxonomy" id="37621"/>
    <lineage>
        <taxon>Eukaryota</taxon>
        <taxon>Metazoa</taxon>
        <taxon>Ecdysozoa</taxon>
        <taxon>Scalidophora</taxon>
        <taxon>Priapulida</taxon>
        <taxon>Priapulimorpha</taxon>
        <taxon>Priapulimorphida</taxon>
        <taxon>Priapulidae</taxon>
        <taxon>Priapulus</taxon>
    </lineage>
</organism>
<feature type="compositionally biased region" description="Polar residues" evidence="1">
    <location>
        <begin position="1424"/>
        <end position="1435"/>
    </location>
</feature>
<dbReference type="InterPro" id="IPR011030">
    <property type="entry name" value="Lipovitellin_superhlx_dom"/>
</dbReference>
<protein>
    <submittedName>
        <fullName evidence="5">Uncharacterized protein LOC106812898</fullName>
    </submittedName>
</protein>
<feature type="compositionally biased region" description="Low complexity" evidence="1">
    <location>
        <begin position="1225"/>
        <end position="1240"/>
    </location>
</feature>
<feature type="chain" id="PRO_5046687360" evidence="2">
    <location>
        <begin position="29"/>
        <end position="1631"/>
    </location>
</feature>
<feature type="compositionally biased region" description="Low complexity" evidence="1">
    <location>
        <begin position="1308"/>
        <end position="1327"/>
    </location>
</feature>
<keyword evidence="4" id="KW-1185">Reference proteome</keyword>
<name>A0ABM1EJL7_PRICU</name>
<feature type="compositionally biased region" description="Low complexity" evidence="1">
    <location>
        <begin position="1139"/>
        <end position="1154"/>
    </location>
</feature>
<feature type="compositionally biased region" description="Polar residues" evidence="1">
    <location>
        <begin position="1067"/>
        <end position="1086"/>
    </location>
</feature>
<feature type="compositionally biased region" description="Polar residues" evidence="1">
    <location>
        <begin position="1447"/>
        <end position="1470"/>
    </location>
</feature>
<dbReference type="SUPFAM" id="SSF57625">
    <property type="entry name" value="Invertebrate chitin-binding proteins"/>
    <property type="match status" value="1"/>
</dbReference>
<feature type="signal peptide" evidence="2">
    <location>
        <begin position="1"/>
        <end position="28"/>
    </location>
</feature>
<dbReference type="RefSeq" id="XP_014672388.1">
    <property type="nucleotide sequence ID" value="XM_014816902.1"/>
</dbReference>
<evidence type="ECO:0000313" key="4">
    <source>
        <dbReference type="Proteomes" id="UP000695022"/>
    </source>
</evidence>
<dbReference type="Gene3D" id="1.25.10.20">
    <property type="entry name" value="Vitellinogen, superhelical"/>
    <property type="match status" value="1"/>
</dbReference>
<dbReference type="GeneID" id="106812898"/>
<feature type="compositionally biased region" description="Polar residues" evidence="1">
    <location>
        <begin position="929"/>
        <end position="939"/>
    </location>
</feature>
<gene>
    <name evidence="5" type="primary">LOC106812898</name>
</gene>
<dbReference type="InterPro" id="IPR036508">
    <property type="entry name" value="Chitin-bd_dom_sf"/>
</dbReference>
<feature type="compositionally biased region" description="Polar residues" evidence="1">
    <location>
        <begin position="1395"/>
        <end position="1406"/>
    </location>
</feature>
<feature type="domain" description="Chitin-binding type-2" evidence="3">
    <location>
        <begin position="1575"/>
        <end position="1631"/>
    </location>
</feature>
<feature type="compositionally biased region" description="Low complexity" evidence="1">
    <location>
        <begin position="1370"/>
        <end position="1385"/>
    </location>
</feature>
<proteinExistence type="predicted"/>
<feature type="compositionally biased region" description="Low complexity" evidence="1">
    <location>
        <begin position="1283"/>
        <end position="1298"/>
    </location>
</feature>
<feature type="compositionally biased region" description="Low complexity" evidence="1">
    <location>
        <begin position="1168"/>
        <end position="1182"/>
    </location>
</feature>
<feature type="compositionally biased region" description="Polar residues" evidence="1">
    <location>
        <begin position="1337"/>
        <end position="1356"/>
    </location>
</feature>
<feature type="compositionally biased region" description="Low complexity" evidence="1">
    <location>
        <begin position="1103"/>
        <end position="1125"/>
    </location>
</feature>
<dbReference type="SUPFAM" id="SSF48431">
    <property type="entry name" value="Lipovitellin-phosvitin complex, superhelical domain"/>
    <property type="match status" value="1"/>
</dbReference>
<feature type="compositionally biased region" description="Low complexity" evidence="1">
    <location>
        <begin position="1196"/>
        <end position="1211"/>
    </location>
</feature>
<feature type="compositionally biased region" description="Polar residues" evidence="1">
    <location>
        <begin position="1485"/>
        <end position="1529"/>
    </location>
</feature>
<evidence type="ECO:0000259" key="3">
    <source>
        <dbReference type="PROSITE" id="PS50940"/>
    </source>
</evidence>
<dbReference type="Proteomes" id="UP000695022">
    <property type="component" value="Unplaced"/>
</dbReference>
<dbReference type="InterPro" id="IPR002557">
    <property type="entry name" value="Chitin-bd_dom"/>
</dbReference>